<accession>A0ABR3BDN5</accession>
<organism evidence="2 3">
    <name type="scientific">Phycomyces blakesleeanus</name>
    <dbReference type="NCBI Taxonomy" id="4837"/>
    <lineage>
        <taxon>Eukaryota</taxon>
        <taxon>Fungi</taxon>
        <taxon>Fungi incertae sedis</taxon>
        <taxon>Mucoromycota</taxon>
        <taxon>Mucoromycotina</taxon>
        <taxon>Mucoromycetes</taxon>
        <taxon>Mucorales</taxon>
        <taxon>Phycomycetaceae</taxon>
        <taxon>Phycomyces</taxon>
    </lineage>
</organism>
<comment type="caution">
    <text evidence="2">The sequence shown here is derived from an EMBL/GenBank/DDBJ whole genome shotgun (WGS) entry which is preliminary data.</text>
</comment>
<protein>
    <recommendedName>
        <fullName evidence="4">Anaphase-promoting complex subunit 4 WD40 domain-containing protein</fullName>
    </recommendedName>
</protein>
<dbReference type="EMBL" id="JBCLYO010000001">
    <property type="protein sequence ID" value="KAL0095992.1"/>
    <property type="molecule type" value="Genomic_DNA"/>
</dbReference>
<name>A0ABR3BDN5_PHYBL</name>
<reference evidence="2 3" key="1">
    <citation type="submission" date="2024-04" db="EMBL/GenBank/DDBJ databases">
        <title>Symmetric and asymmetric DNA N6-adenine methylation regulates different biological responses in Mucorales.</title>
        <authorList>
            <consortium name="Lawrence Berkeley National Laboratory"/>
            <person name="Lax C."/>
            <person name="Mondo S.J."/>
            <person name="Osorio-Concepcion M."/>
            <person name="Muszewska A."/>
            <person name="Corrochano-Luque M."/>
            <person name="Gutierrez G."/>
            <person name="Riley R."/>
            <person name="Lipzen A."/>
            <person name="Guo J."/>
            <person name="Hundley H."/>
            <person name="Amirebrahimi M."/>
            <person name="Ng V."/>
            <person name="Lorenzo-Gutierrez D."/>
            <person name="Binder U."/>
            <person name="Yang J."/>
            <person name="Song Y."/>
            <person name="Canovas D."/>
            <person name="Navarro E."/>
            <person name="Freitag M."/>
            <person name="Gabaldon T."/>
            <person name="Grigoriev I.V."/>
            <person name="Corrochano L.M."/>
            <person name="Nicolas F.E."/>
            <person name="Garre V."/>
        </authorList>
    </citation>
    <scope>NUCLEOTIDE SEQUENCE [LARGE SCALE GENOMIC DNA]</scope>
    <source>
        <strain evidence="2 3">L51</strain>
    </source>
</reference>
<dbReference type="Proteomes" id="UP001448207">
    <property type="component" value="Unassembled WGS sequence"/>
</dbReference>
<evidence type="ECO:0000313" key="3">
    <source>
        <dbReference type="Proteomes" id="UP001448207"/>
    </source>
</evidence>
<evidence type="ECO:0000256" key="1">
    <source>
        <dbReference type="SAM" id="SignalP"/>
    </source>
</evidence>
<dbReference type="Gene3D" id="2.130.10.10">
    <property type="entry name" value="YVTN repeat-like/Quinoprotein amine dehydrogenase"/>
    <property type="match status" value="1"/>
</dbReference>
<gene>
    <name evidence="2" type="ORF">J3Q64DRAFT_1705674</name>
</gene>
<feature type="signal peptide" evidence="1">
    <location>
        <begin position="1"/>
        <end position="31"/>
    </location>
</feature>
<evidence type="ECO:0008006" key="4">
    <source>
        <dbReference type="Google" id="ProtNLM"/>
    </source>
</evidence>
<dbReference type="SUPFAM" id="SSF50978">
    <property type="entry name" value="WD40 repeat-like"/>
    <property type="match status" value="1"/>
</dbReference>
<dbReference type="InterPro" id="IPR015943">
    <property type="entry name" value="WD40/YVTN_repeat-like_dom_sf"/>
</dbReference>
<proteinExistence type="predicted"/>
<keyword evidence="3" id="KW-1185">Reference proteome</keyword>
<keyword evidence="1" id="KW-0732">Signal</keyword>
<dbReference type="Pfam" id="PF00400">
    <property type="entry name" value="WD40"/>
    <property type="match status" value="1"/>
</dbReference>
<dbReference type="InterPro" id="IPR036322">
    <property type="entry name" value="WD40_repeat_dom_sf"/>
</dbReference>
<dbReference type="SMART" id="SM00320">
    <property type="entry name" value="WD40"/>
    <property type="match status" value="2"/>
</dbReference>
<feature type="chain" id="PRO_5045241235" description="Anaphase-promoting complex subunit 4 WD40 domain-containing protein" evidence="1">
    <location>
        <begin position="32"/>
        <end position="173"/>
    </location>
</feature>
<sequence length="173" mass="18732">MRFHPRSRNCLACAVGTQLLVVDIITAKTNASNTYTDSSAIRTISSDHTKNISCLDWSDDGAFLVTSSDTLICVYETAHWKPIAMHTPHSKIWSCAFVTSAGAGTNNSGDKLRIMFGEYEAIYVWQGIQNSQPKKAGAPPGTIMGIACSRSGGQTVVATASSQREKNLMLWTI</sequence>
<dbReference type="InterPro" id="IPR001680">
    <property type="entry name" value="WD40_rpt"/>
</dbReference>
<evidence type="ECO:0000313" key="2">
    <source>
        <dbReference type="EMBL" id="KAL0095992.1"/>
    </source>
</evidence>